<dbReference type="InterPro" id="IPR050200">
    <property type="entry name" value="Nuclear_hormone_rcpt_NR3"/>
</dbReference>
<dbReference type="SMART" id="SM00399">
    <property type="entry name" value="ZnF_C4"/>
    <property type="match status" value="1"/>
</dbReference>
<keyword evidence="6" id="KW-0804">Transcription</keyword>
<feature type="region of interest" description="Disordered" evidence="9">
    <location>
        <begin position="165"/>
        <end position="191"/>
    </location>
</feature>
<evidence type="ECO:0000256" key="1">
    <source>
        <dbReference type="ARBA" id="ARBA00022723"/>
    </source>
</evidence>
<keyword evidence="13" id="KW-1185">Reference proteome</keyword>
<gene>
    <name evidence="11" type="ORF">SSS_1233</name>
</gene>
<keyword evidence="3" id="KW-0862">Zinc</keyword>
<feature type="compositionally biased region" description="Acidic residues" evidence="9">
    <location>
        <begin position="487"/>
        <end position="543"/>
    </location>
</feature>
<evidence type="ECO:0000256" key="2">
    <source>
        <dbReference type="ARBA" id="ARBA00022771"/>
    </source>
</evidence>
<reference evidence="11" key="2">
    <citation type="submission" date="2020-01" db="EMBL/GenBank/DDBJ databases">
        <authorList>
            <person name="Korhonen P.K.K."/>
            <person name="Guangxu M.G."/>
            <person name="Wang T.W."/>
            <person name="Stroehlein A.J.S."/>
            <person name="Young N.D."/>
            <person name="Ang C.-S.A."/>
            <person name="Fernando D.W.F."/>
            <person name="Lu H.L."/>
            <person name="Taylor S.T."/>
            <person name="Ehtesham M.E.M."/>
            <person name="Najaraj S.H.N."/>
            <person name="Harsha G.H.G."/>
            <person name="Madugundu A.M."/>
            <person name="Renuse S.R."/>
            <person name="Holt D.H."/>
            <person name="Pandey A.P."/>
            <person name="Papenfuss A.P."/>
            <person name="Gasser R.B.G."/>
            <person name="Fischer K.F."/>
        </authorList>
    </citation>
    <scope>NUCLEOTIDE SEQUENCE</scope>
    <source>
        <strain evidence="11">SSS_KF_BRIS2020</strain>
    </source>
</reference>
<evidence type="ECO:0000313" key="13">
    <source>
        <dbReference type="Proteomes" id="UP000070412"/>
    </source>
</evidence>
<evidence type="ECO:0000256" key="5">
    <source>
        <dbReference type="ARBA" id="ARBA00023125"/>
    </source>
</evidence>
<dbReference type="Proteomes" id="UP000070412">
    <property type="component" value="Unassembled WGS sequence"/>
</dbReference>
<evidence type="ECO:0000259" key="10">
    <source>
        <dbReference type="PROSITE" id="PS51030"/>
    </source>
</evidence>
<keyword evidence="4" id="KW-0805">Transcription regulation</keyword>
<proteinExistence type="predicted"/>
<sequence>MSNTDQLIMNQLCKVCGEPAAGYHFGAFTCEGCKSFFGRTYNNLSALGECKNNGECVINKKNRTSCKSCRLKKCLMVGMSKSGSRYGRRSNWFKIHCLIQDQQEMSNRMAEQGLGSNSSKNGSINEELKIADPKEFLAKYKENELRNNSVVNNLNELTAATAAVNHSHPHRISPRLAQSPSANSDGSLGRSVSSPFHPSLFDSAKMSHSFTNAYLPAAAAAAAVAVNQQAAAAAAFNSNEFQKEFNNLANRFNSASIPLAPISPLSPLNAAVNRLFLQNTMFNKRLSEIQKLQSEQLLLNHASRLLSPALNSNVFRQPSSKDLIENMTNGIKEFYGDTPEQERPIDLSVKRLTEFKELTLAAVELAKCSKNVPGDRDSGFSPSSNEDNHNTSPLDLTSNNSSLSTNRNLKRPCLVSSRNADDRLKSSSSSTSLPSSLSSSFKSNKINSIINKFQNNKNNKLKNVFNKSLNESSISMDEDDVVFEDDEIDDDDDDVVDDVDVDVDVDVEVDVDVDEEVDDDEDDDHDVDDRDDEGGDGDDETSDIELTNRNLANKSSSKSKSDLLDVSSHHHQLTSQKVNG</sequence>
<dbReference type="PROSITE" id="PS00031">
    <property type="entry name" value="NUCLEAR_REC_DBD_1"/>
    <property type="match status" value="1"/>
</dbReference>
<dbReference type="InterPro" id="IPR001628">
    <property type="entry name" value="Znf_hrmn_rcpt"/>
</dbReference>
<dbReference type="AlphaFoldDB" id="A0A834R3P5"/>
<name>A0A834R3P5_SARSC</name>
<dbReference type="GO" id="GO:0008270">
    <property type="term" value="F:zinc ion binding"/>
    <property type="evidence" value="ECO:0007669"/>
    <property type="project" value="UniProtKB-KW"/>
</dbReference>
<dbReference type="OrthoDB" id="6247587at2759"/>
<evidence type="ECO:0000313" key="12">
    <source>
        <dbReference type="EnsemblMetazoa" id="KAF7489094.1"/>
    </source>
</evidence>
<keyword evidence="7" id="KW-0675">Receptor</keyword>
<feature type="region of interest" description="Disordered" evidence="9">
    <location>
        <begin position="372"/>
        <end position="441"/>
    </location>
</feature>
<dbReference type="InterPro" id="IPR013088">
    <property type="entry name" value="Znf_NHR/GATA"/>
</dbReference>
<protein>
    <submittedName>
        <fullName evidence="11">Protein embryonic gonad</fullName>
    </submittedName>
</protein>
<reference evidence="13" key="1">
    <citation type="journal article" date="2020" name="PLoS Negl. Trop. Dis.">
        <title>High-quality nuclear genome for Sarcoptes scabiei-A critical resource for a neglected parasite.</title>
        <authorList>
            <person name="Korhonen P.K."/>
            <person name="Gasser R.B."/>
            <person name="Ma G."/>
            <person name="Wang T."/>
            <person name="Stroehlein A.J."/>
            <person name="Young N.D."/>
            <person name="Ang C.S."/>
            <person name="Fernando D.D."/>
            <person name="Lu H.C."/>
            <person name="Taylor S."/>
            <person name="Reynolds S.L."/>
            <person name="Mofiz E."/>
            <person name="Najaraj S.H."/>
            <person name="Gowda H."/>
            <person name="Madugundu A."/>
            <person name="Renuse S."/>
            <person name="Holt D."/>
            <person name="Pandey A."/>
            <person name="Papenfuss A.T."/>
            <person name="Fischer K."/>
        </authorList>
    </citation>
    <scope>NUCLEOTIDE SEQUENCE [LARGE SCALE GENOMIC DNA]</scope>
</reference>
<keyword evidence="8" id="KW-0539">Nucleus</keyword>
<evidence type="ECO:0000256" key="4">
    <source>
        <dbReference type="ARBA" id="ARBA00023015"/>
    </source>
</evidence>
<dbReference type="Pfam" id="PF00105">
    <property type="entry name" value="zf-C4"/>
    <property type="match status" value="1"/>
</dbReference>
<keyword evidence="1" id="KW-0479">Metal-binding</keyword>
<feature type="compositionally biased region" description="Low complexity" evidence="9">
    <location>
        <begin position="390"/>
        <end position="407"/>
    </location>
</feature>
<dbReference type="SUPFAM" id="SSF57716">
    <property type="entry name" value="Glucocorticoid receptor-like (DNA-binding domain)"/>
    <property type="match status" value="1"/>
</dbReference>
<dbReference type="EMBL" id="WVUK01000065">
    <property type="protein sequence ID" value="KAF7489094.1"/>
    <property type="molecule type" value="Genomic_DNA"/>
</dbReference>
<feature type="region of interest" description="Disordered" evidence="9">
    <location>
        <begin position="487"/>
        <end position="580"/>
    </location>
</feature>
<feature type="compositionally biased region" description="Polar residues" evidence="9">
    <location>
        <begin position="544"/>
        <end position="553"/>
    </location>
</feature>
<keyword evidence="2" id="KW-0863">Zinc-finger</keyword>
<dbReference type="PRINTS" id="PR00047">
    <property type="entry name" value="STROIDFINGER"/>
</dbReference>
<feature type="compositionally biased region" description="Polar residues" evidence="9">
    <location>
        <begin position="176"/>
        <end position="191"/>
    </location>
</feature>
<feature type="domain" description="Nuclear receptor" evidence="10">
    <location>
        <begin position="10"/>
        <end position="86"/>
    </location>
</feature>
<evidence type="ECO:0000313" key="11">
    <source>
        <dbReference type="EMBL" id="KAF7489094.1"/>
    </source>
</evidence>
<organism evidence="11">
    <name type="scientific">Sarcoptes scabiei</name>
    <name type="common">Itch mite</name>
    <name type="synonym">Acarus scabiei</name>
    <dbReference type="NCBI Taxonomy" id="52283"/>
    <lineage>
        <taxon>Eukaryota</taxon>
        <taxon>Metazoa</taxon>
        <taxon>Ecdysozoa</taxon>
        <taxon>Arthropoda</taxon>
        <taxon>Chelicerata</taxon>
        <taxon>Arachnida</taxon>
        <taxon>Acari</taxon>
        <taxon>Acariformes</taxon>
        <taxon>Sarcoptiformes</taxon>
        <taxon>Astigmata</taxon>
        <taxon>Psoroptidia</taxon>
        <taxon>Sarcoptoidea</taxon>
        <taxon>Sarcoptidae</taxon>
        <taxon>Sarcoptinae</taxon>
        <taxon>Sarcoptes</taxon>
    </lineage>
</organism>
<evidence type="ECO:0000256" key="6">
    <source>
        <dbReference type="ARBA" id="ARBA00023163"/>
    </source>
</evidence>
<keyword evidence="5" id="KW-0238">DNA-binding</keyword>
<dbReference type="Gene3D" id="3.30.50.10">
    <property type="entry name" value="Erythroid Transcription Factor GATA-1, subunit A"/>
    <property type="match status" value="1"/>
</dbReference>
<dbReference type="GO" id="GO:0043565">
    <property type="term" value="F:sequence-specific DNA binding"/>
    <property type="evidence" value="ECO:0007669"/>
    <property type="project" value="InterPro"/>
</dbReference>
<accession>A0A834R3P5</accession>
<dbReference type="PROSITE" id="PS51030">
    <property type="entry name" value="NUCLEAR_REC_DBD_2"/>
    <property type="match status" value="1"/>
</dbReference>
<evidence type="ECO:0000256" key="8">
    <source>
        <dbReference type="ARBA" id="ARBA00023242"/>
    </source>
</evidence>
<reference evidence="12" key="3">
    <citation type="submission" date="2022-06" db="UniProtKB">
        <authorList>
            <consortium name="EnsemblMetazoa"/>
        </authorList>
    </citation>
    <scope>IDENTIFICATION</scope>
</reference>
<feature type="compositionally biased region" description="Low complexity" evidence="9">
    <location>
        <begin position="426"/>
        <end position="441"/>
    </location>
</feature>
<dbReference type="EnsemblMetazoa" id="SSS_1233s_mrna">
    <property type="protein sequence ID" value="KAF7489094.1"/>
    <property type="gene ID" value="SSS_1233"/>
</dbReference>
<evidence type="ECO:0000256" key="7">
    <source>
        <dbReference type="ARBA" id="ARBA00023170"/>
    </source>
</evidence>
<dbReference type="OMA" id="NTDQLIM"/>
<evidence type="ECO:0000256" key="9">
    <source>
        <dbReference type="SAM" id="MobiDB-lite"/>
    </source>
</evidence>
<dbReference type="PANTHER" id="PTHR48092">
    <property type="entry name" value="KNIRPS-RELATED PROTEIN-RELATED"/>
    <property type="match status" value="1"/>
</dbReference>
<evidence type="ECO:0000256" key="3">
    <source>
        <dbReference type="ARBA" id="ARBA00022833"/>
    </source>
</evidence>
<dbReference type="GO" id="GO:0003700">
    <property type="term" value="F:DNA-binding transcription factor activity"/>
    <property type="evidence" value="ECO:0007669"/>
    <property type="project" value="InterPro"/>
</dbReference>